<keyword evidence="7" id="KW-1185">Reference proteome</keyword>
<gene>
    <name evidence="6" type="ORF">APICC_00891</name>
</gene>
<dbReference type="STRING" id="94128.A0A2A3E357"/>
<evidence type="ECO:0000313" key="6">
    <source>
        <dbReference type="EMBL" id="PBC26140.1"/>
    </source>
</evidence>
<organism evidence="6 7">
    <name type="scientific">Apis cerana cerana</name>
    <name type="common">Oriental honeybee</name>
    <dbReference type="NCBI Taxonomy" id="94128"/>
    <lineage>
        <taxon>Eukaryota</taxon>
        <taxon>Metazoa</taxon>
        <taxon>Ecdysozoa</taxon>
        <taxon>Arthropoda</taxon>
        <taxon>Hexapoda</taxon>
        <taxon>Insecta</taxon>
        <taxon>Pterygota</taxon>
        <taxon>Neoptera</taxon>
        <taxon>Endopterygota</taxon>
        <taxon>Hymenoptera</taxon>
        <taxon>Apocrita</taxon>
        <taxon>Aculeata</taxon>
        <taxon>Apoidea</taxon>
        <taxon>Anthophila</taxon>
        <taxon>Apidae</taxon>
        <taxon>Apis</taxon>
    </lineage>
</organism>
<feature type="compositionally biased region" description="Low complexity" evidence="4">
    <location>
        <begin position="1073"/>
        <end position="1092"/>
    </location>
</feature>
<keyword evidence="1" id="KW-0597">Phosphoprotein</keyword>
<evidence type="ECO:0000313" key="7">
    <source>
        <dbReference type="Proteomes" id="UP000242457"/>
    </source>
</evidence>
<feature type="compositionally biased region" description="Basic and acidic residues" evidence="4">
    <location>
        <begin position="723"/>
        <end position="733"/>
    </location>
</feature>
<feature type="compositionally biased region" description="Polar residues" evidence="4">
    <location>
        <begin position="702"/>
        <end position="719"/>
    </location>
</feature>
<feature type="region of interest" description="Disordered" evidence="4">
    <location>
        <begin position="1320"/>
        <end position="1354"/>
    </location>
</feature>
<dbReference type="SUPFAM" id="SSF47576">
    <property type="entry name" value="Calponin-homology domain, CH-domain"/>
    <property type="match status" value="1"/>
</dbReference>
<feature type="region of interest" description="Disordered" evidence="4">
    <location>
        <begin position="1012"/>
        <end position="1035"/>
    </location>
</feature>
<keyword evidence="2" id="KW-0175">Coiled coil</keyword>
<feature type="region of interest" description="Disordered" evidence="4">
    <location>
        <begin position="698"/>
        <end position="739"/>
    </location>
</feature>
<feature type="compositionally biased region" description="Polar residues" evidence="4">
    <location>
        <begin position="1023"/>
        <end position="1035"/>
    </location>
</feature>
<feature type="compositionally biased region" description="Basic and acidic residues" evidence="4">
    <location>
        <begin position="136"/>
        <end position="154"/>
    </location>
</feature>
<feature type="region of interest" description="Disordered" evidence="4">
    <location>
        <begin position="656"/>
        <end position="679"/>
    </location>
</feature>
<dbReference type="Gene3D" id="1.10.418.10">
    <property type="entry name" value="Calponin-like domain"/>
    <property type="match status" value="1"/>
</dbReference>
<feature type="compositionally biased region" description="Low complexity" evidence="4">
    <location>
        <begin position="155"/>
        <end position="164"/>
    </location>
</feature>
<dbReference type="InterPro" id="IPR036872">
    <property type="entry name" value="CH_dom_sf"/>
</dbReference>
<evidence type="ECO:0000259" key="5">
    <source>
        <dbReference type="PROSITE" id="PS50021"/>
    </source>
</evidence>
<name>A0A2A3E357_APICC</name>
<evidence type="ECO:0000256" key="4">
    <source>
        <dbReference type="SAM" id="MobiDB-lite"/>
    </source>
</evidence>
<dbReference type="InterPro" id="IPR050540">
    <property type="entry name" value="F-actin_Monoox_Mical"/>
</dbReference>
<feature type="compositionally biased region" description="Basic and acidic residues" evidence="4">
    <location>
        <begin position="111"/>
        <end position="123"/>
    </location>
</feature>
<dbReference type="CDD" id="cd21200">
    <property type="entry name" value="CH_SMTN-like"/>
    <property type="match status" value="1"/>
</dbReference>
<accession>A0A2A3E357</accession>
<reference evidence="6 7" key="1">
    <citation type="submission" date="2014-07" db="EMBL/GenBank/DDBJ databases">
        <title>Genomic and transcriptomic analysis on Apis cerana provide comprehensive insights into honey bee biology.</title>
        <authorList>
            <person name="Diao Q."/>
            <person name="Sun L."/>
            <person name="Zheng H."/>
            <person name="Zheng H."/>
            <person name="Xu S."/>
            <person name="Wang S."/>
            <person name="Zeng Z."/>
            <person name="Hu F."/>
            <person name="Su S."/>
            <person name="Wu J."/>
        </authorList>
    </citation>
    <scope>NUCLEOTIDE SEQUENCE [LARGE SCALE GENOMIC DNA]</scope>
    <source>
        <tissue evidence="6">Pupae without intestine</tissue>
    </source>
</reference>
<dbReference type="PANTHER" id="PTHR23167">
    <property type="entry name" value="CALPONIN HOMOLOGY DOMAIN-CONTAINING PROTEIN DDB_G0272472-RELATED"/>
    <property type="match status" value="1"/>
</dbReference>
<protein>
    <submittedName>
        <fullName evidence="6">Smoothelin</fullName>
    </submittedName>
</protein>
<dbReference type="Proteomes" id="UP000242457">
    <property type="component" value="Unassembled WGS sequence"/>
</dbReference>
<dbReference type="InterPro" id="IPR001715">
    <property type="entry name" value="CH_dom"/>
</dbReference>
<dbReference type="SMART" id="SM00033">
    <property type="entry name" value="CH"/>
    <property type="match status" value="1"/>
</dbReference>
<feature type="domain" description="Calponin-homology (CH)" evidence="5">
    <location>
        <begin position="1469"/>
        <end position="1575"/>
    </location>
</feature>
<proteinExistence type="inferred from homology"/>
<dbReference type="Pfam" id="PF00307">
    <property type="entry name" value="CH"/>
    <property type="match status" value="1"/>
</dbReference>
<sequence length="1578" mass="179835">MAPPPPPAPPTTTITTGTKSLVAERLFLAQSPVRVGPQYTDTAPLTLQDIQSVVENHDFQSIIEGESRRSNSVHYLNTHENIPKESVKEYPEEAKEELYQEKKEKEIFVENERKSNEVEKKEGTQAAGSSTGTVDDNDKGVSRLEENATRKEEATNTSTTTGTTIDGRNAPVGEWNSLPHLVDRLRAALELSLGSRRDDEPPAVLEDSGVDSEEDFRMRNSMEQALGNCKEPELKKDLKFLEDLLLSDIQTALSRLRETLEKIDVAALAKHSAASDPTSKLQLLRLVSSLLSRLQVPEERTKEKISSVLPSTSLSRRRRGTRHTIGVSTEELAKARKWLEEEKNILPLEDITLVIKEQKEQNVSENGVNVINMIDKKSEEIRDKCTKDAINQRQLLEDKNKEIRDNCVFREIQQVDIVDSKSNKDLNMYQTQYRVNNYQEKENNENNIVEDNEEKSRVSKLASMLKQRAELSASGSGKYGGANKFSAKKSKIKRANTIDIPSYLKLQAESLGHETAGCVSLRKPINVGDKTTFNSANVIVPTFQPKTENDRKFLALINKNNEVPPVSSVVPFKTIGQTMDMSSVTNENWNSRFSNIKTAFDKSSATDEREIKPSLKFRANKMFPSSPQTQIYSNTNSNYGPRMMKMDATTGFRHAPSSPFRKIEKSGSPSNVPLSYHWPKNIPMPTNTLKEKARMMFDRETTQSSSKSSRNYPEKSSFTRPPWIEHEKNENEKSNGTVTENGKLDYRSFCKQFAPFVGKTFSMESKKLEEQHQQELIQWDRLPGIVDGKISFKVVPDKRVQTYQYPSMERRVSKEKLEIIKNGKEHEYDEDSFADVILRGSSSVAVQTGIDEDHQNEERSFRVAPRISKNQNLICNNVAVQTSSELNKPVISVNNMDNRKQWPLCYEQSDSDQTCEDRQRFVLDHNQNYHTISSDSEFSSPIVIPDHVNEQGFKKIVPFLETQSYQKSIENPVKNYQTENTDNQNYSSSLISPILSDYNQLDEILNAREECENHQKTPDWPVENSNFPNDQNIQNQDISPEIGVVTRYTCAIGTVASSVDSPEPRSEEIAVDSRASSSPSPSQWSWTRSRPPTNETIASEDEIRRHNLLQQSLVRRLQNEITSLNDQSLLSKISNFGQHLTINQKSQSPNLVQSYEQKFSNQSMNFATTHQQNQPTNVSQKNIPFQQSNFNKSIHTIHQEQTFNQSVNFDRSSGSQKPNRFIKYLTPQKKPETSRVHSPGPVIVNRVGALREAYEQTPNSQTKLIHKERSPVPNGMAPNDSSDEYLVSCATKPSRSIVLSKSESWHQLAISNRYPRTSRVNAPASLFPKPPKPRSPSSQKLKSKQFEASSMADSVKKMEDKIRQYFDQPNDIVETKDSIKHRRSPRFASKGMLELSRSRTMPGLSEEKLHVLIPMPQQVPLLNVNTADVDKVFDDLFEEATRTDNHPVKSPATEFRFKFTEPTVRDNAVQIKERLLAWCRSKTKEYENVQLDNFSTSWNNGLAFCALLHHFRPDAFDFYSLQPENRRMNFELAFKKADELAGIAPLLDVEDMVMMRRPDWKCVFTYVQSIYRRFKDED</sequence>
<dbReference type="PROSITE" id="PS50021">
    <property type="entry name" value="CH"/>
    <property type="match status" value="1"/>
</dbReference>
<dbReference type="OrthoDB" id="10017054at2759"/>
<evidence type="ECO:0000256" key="3">
    <source>
        <dbReference type="ARBA" id="ARBA00061655"/>
    </source>
</evidence>
<dbReference type="FunFam" id="1.10.418.10:FF:000009">
    <property type="entry name" value="smoothelin isoform X2"/>
    <property type="match status" value="1"/>
</dbReference>
<comment type="similarity">
    <text evidence="3">Belongs to the smoothelin family.</text>
</comment>
<feature type="region of interest" description="Disordered" evidence="4">
    <location>
        <begin position="1057"/>
        <end position="1099"/>
    </location>
</feature>
<evidence type="ECO:0000256" key="1">
    <source>
        <dbReference type="ARBA" id="ARBA00022553"/>
    </source>
</evidence>
<dbReference type="PANTHER" id="PTHR23167:SF88">
    <property type="entry name" value="CALPONIN-HOMOLOGY (CH) DOMAIN-CONTAINING PROTEIN"/>
    <property type="match status" value="1"/>
</dbReference>
<feature type="region of interest" description="Disordered" evidence="4">
    <location>
        <begin position="111"/>
        <end position="171"/>
    </location>
</feature>
<dbReference type="EMBL" id="KZ288405">
    <property type="protein sequence ID" value="PBC26140.1"/>
    <property type="molecule type" value="Genomic_DNA"/>
</dbReference>
<evidence type="ECO:0000256" key="2">
    <source>
        <dbReference type="ARBA" id="ARBA00023054"/>
    </source>
</evidence>